<dbReference type="EMBL" id="CM011674">
    <property type="protein sequence ID" value="TMS23587.1"/>
    <property type="molecule type" value="Genomic_DNA"/>
</dbReference>
<sequence length="1473" mass="163111">MMHTEVKQHPSLYLKVCCQNEKPRLPLHTSIALFLLSYCDCKSFRVFLVFTKPASTQSLKSQIPESLDVSDIQLKDLPHLVRGCRLPAVLDETGMLCRAGLAVVLRHIINKTLEADPSRNDVLALLGFKKTCLKACAEVSKWTRLCEIGIPSAVEEHLKNSANQYQQLPLSILTLERRLAEPVKVHNDDKIRRQKLQEQRRNEKKSSPAGQGNPDSESEPGQSAQVSEGLELRTALAKLSVDSVPTSTTRENSEIRKVKTTDLPPLEHVFAEGLYFTLTDVVLLPCIYQYLCSLQAHATKTLHQLPHLLRWYSRVQEVPGVLKAAEACGMSLSVPQVPTSSLQVSSAEDEPTSLLEEEEGQEMTTEPPFVGGPRPTMTKLKENGIEAVFTPHPCPDWTLPWDSLPGAINPTEGKMSNIRAVRKRQQLNNLVATVTELARPGYTVVDFCSGTGHVGIVLAHTLPDCQVILIENKEESLVRAQSRSAELGLKNIGFIQANLDYFTGPFHIGVALHACGVATDMVMEHCIQAGAAFVISPCCYGFIQNAIKFTFPKSKRFQETLAYKEHMILCRFADQTAVQLPPERRLIGKQCMGLVDLDRSWAAETHGYSVQVMTMEPESCSPKNNMLVGRPAAKKMDWESMLANWKHRCIIRTASAAVCSRASSVWSGLDKAPASVTIGCVMMKQRELDTHIAKTPYFHILFLQISYTAFGDSRLSLLPESVPNRLIHLVLKGPSRPSLIQGPYTIPCTQQDILYALKEIQLSGPKITALPFTLLSHSLSKQDSGHGRWPHPTACVDMEPGWTAAGDGRDAPGVTASLCVSLAVSMETAWDPINASATPASLARPAIKRDIFRVRTNGHILLHRVEGVVRMCDPEGALIKSASALFHLPKKVHLGVDFTFIPFPIRKKSQDLIKGHSAVKNNNLDFEDPSHFLKALSPLVLMRIVSVIQHEEEVDYLTPPVWASHLPLFFPVDHQPARVVTEDLNECGLKPRPCKHRCMNTYGSYKCYCLNGYMLMPDGTCGNARTCGMANCQYGCEVLKGEVRCQCPSPGLQLAPDGRTCMDVDECTTGIAVCPRFRKCINTFGSYICKCHEGFDLQYINGKYQCIDVDECSLGQSHCSSSATCYNTPGSYKCKCKDGYRGMGHDCKPIPKVVIDPPRPGKLPPNHHNRIPDMDQKRTTTTKHPPVTQKRIFPVIPKSTPSATTTTTTTTTRAPLPPKRVTPPPRKPAVPTWKPFIPTKKPSVPTHKPYIPPRPVAPTRLPPTPPPLTPVDNTIQKEVTKQRGDVHIPRNHDHNTVLGIDFDIELGNTADEAKDDPEAGYLSCSFDDGLCGWIRDKEGDLHWETTPDPSGGRYLTIPEVNNKRTGRGARLVLPLTSPWNDGNLCLSFRHKLAGHHVGMLQVFVKKGKQYSPAVWGRTGGNGWRHTQITLWGKGLESVILKGERGRGRSGEMAVDDITLRKGSCTEEHNLRRL</sequence>
<accession>A0ACD3RVB4</accession>
<evidence type="ECO:0000313" key="1">
    <source>
        <dbReference type="EMBL" id="TMS23587.1"/>
    </source>
</evidence>
<organism evidence="1 2">
    <name type="scientific">Larimichthys crocea</name>
    <name type="common">Large yellow croaker</name>
    <name type="synonym">Pseudosciaena crocea</name>
    <dbReference type="NCBI Taxonomy" id="215358"/>
    <lineage>
        <taxon>Eukaryota</taxon>
        <taxon>Metazoa</taxon>
        <taxon>Chordata</taxon>
        <taxon>Craniata</taxon>
        <taxon>Vertebrata</taxon>
        <taxon>Euteleostomi</taxon>
        <taxon>Actinopterygii</taxon>
        <taxon>Neopterygii</taxon>
        <taxon>Teleostei</taxon>
        <taxon>Neoteleostei</taxon>
        <taxon>Acanthomorphata</taxon>
        <taxon>Eupercaria</taxon>
        <taxon>Sciaenidae</taxon>
        <taxon>Larimichthys</taxon>
    </lineage>
</organism>
<keyword evidence="2" id="KW-1185">Reference proteome</keyword>
<gene>
    <name evidence="1" type="ORF">E3U43_008893</name>
</gene>
<dbReference type="Proteomes" id="UP000793456">
    <property type="component" value="Chromosome I"/>
</dbReference>
<comment type="caution">
    <text evidence="1">The sequence shown here is derived from an EMBL/GenBank/DDBJ whole genome shotgun (WGS) entry which is preliminary data.</text>
</comment>
<protein>
    <submittedName>
        <fullName evidence="1">Uncharacterized protein</fullName>
    </submittedName>
</protein>
<name>A0ACD3RVB4_LARCR</name>
<proteinExistence type="predicted"/>
<evidence type="ECO:0000313" key="2">
    <source>
        <dbReference type="Proteomes" id="UP000793456"/>
    </source>
</evidence>
<reference evidence="1" key="1">
    <citation type="submission" date="2018-11" db="EMBL/GenBank/DDBJ databases">
        <title>The sequence and de novo assembly of Larimichthys crocea genome using PacBio and Hi-C technologies.</title>
        <authorList>
            <person name="Xu P."/>
            <person name="Chen B."/>
            <person name="Zhou Z."/>
            <person name="Ke Q."/>
            <person name="Wu Y."/>
            <person name="Bai H."/>
            <person name="Pu F."/>
        </authorList>
    </citation>
    <scope>NUCLEOTIDE SEQUENCE</scope>
    <source>
        <tissue evidence="1">Muscle</tissue>
    </source>
</reference>